<dbReference type="PANTHER" id="PTHR13693">
    <property type="entry name" value="CLASS II AMINOTRANSFERASE/8-AMINO-7-OXONONANOATE SYNTHASE"/>
    <property type="match status" value="1"/>
</dbReference>
<keyword evidence="8" id="KW-0746">Sphingolipid metabolism</keyword>
<dbReference type="Gene3D" id="3.40.640.10">
    <property type="entry name" value="Type I PLP-dependent aspartate aminotransferase-like (Major domain)"/>
    <property type="match status" value="1"/>
</dbReference>
<dbReference type="OrthoDB" id="3168162at2759"/>
<evidence type="ECO:0000256" key="8">
    <source>
        <dbReference type="ARBA" id="ARBA00022919"/>
    </source>
</evidence>
<dbReference type="GO" id="GO:0046513">
    <property type="term" value="P:ceramide biosynthetic process"/>
    <property type="evidence" value="ECO:0007669"/>
    <property type="project" value="TreeGrafter"/>
</dbReference>
<evidence type="ECO:0000256" key="2">
    <source>
        <dbReference type="ARBA" id="ARBA00004760"/>
    </source>
</evidence>
<evidence type="ECO:0000256" key="3">
    <source>
        <dbReference type="ARBA" id="ARBA00004991"/>
    </source>
</evidence>
<dbReference type="EC" id="2.3.1.50" evidence="5"/>
<evidence type="ECO:0000259" key="11">
    <source>
        <dbReference type="Pfam" id="PF00155"/>
    </source>
</evidence>
<dbReference type="InterPro" id="IPR015421">
    <property type="entry name" value="PyrdxlP-dep_Trfase_major"/>
</dbReference>
<protein>
    <recommendedName>
        <fullName evidence="5">serine C-palmitoyltransferase</fullName>
        <ecNumber evidence="5">2.3.1.50</ecNumber>
    </recommendedName>
</protein>
<evidence type="ECO:0000256" key="7">
    <source>
        <dbReference type="ARBA" id="ARBA00022898"/>
    </source>
</evidence>
<dbReference type="InterPro" id="IPR015422">
    <property type="entry name" value="PyrdxlP-dep_Trfase_small"/>
</dbReference>
<dbReference type="GO" id="GO:0004758">
    <property type="term" value="F:serine C-palmitoyltransferase activity"/>
    <property type="evidence" value="ECO:0007669"/>
    <property type="project" value="TreeGrafter"/>
</dbReference>
<dbReference type="GO" id="GO:0046512">
    <property type="term" value="P:sphingosine biosynthetic process"/>
    <property type="evidence" value="ECO:0007669"/>
    <property type="project" value="TreeGrafter"/>
</dbReference>
<proteinExistence type="inferred from homology"/>
<dbReference type="EMBL" id="QKRW01000013">
    <property type="protein sequence ID" value="RAL64572.1"/>
    <property type="molecule type" value="Genomic_DNA"/>
</dbReference>
<gene>
    <name evidence="12" type="ORF">DID88_001607</name>
</gene>
<comment type="cofactor">
    <cofactor evidence="1">
        <name>pyridoxal 5'-phosphate</name>
        <dbReference type="ChEBI" id="CHEBI:597326"/>
    </cofactor>
</comment>
<comment type="caution">
    <text evidence="12">The sequence shown here is derived from an EMBL/GenBank/DDBJ whole genome shotgun (WGS) entry which is preliminary data.</text>
</comment>
<evidence type="ECO:0000256" key="6">
    <source>
        <dbReference type="ARBA" id="ARBA00022679"/>
    </source>
</evidence>
<reference evidence="12 13" key="1">
    <citation type="submission" date="2018-06" db="EMBL/GenBank/DDBJ databases">
        <title>Genome Sequence of the Brown Rot Fungal Pathogen Monilinia fructigena.</title>
        <authorList>
            <person name="Landi L."/>
            <person name="De Miccolis Angelini R.M."/>
            <person name="Pollastro S."/>
            <person name="Abate D."/>
            <person name="Faretra F."/>
            <person name="Romanazzi G."/>
        </authorList>
    </citation>
    <scope>NUCLEOTIDE SEQUENCE [LARGE SCALE GENOMIC DNA]</scope>
    <source>
        <strain evidence="12 13">Mfrg269</strain>
    </source>
</reference>
<dbReference type="GO" id="GO:0030170">
    <property type="term" value="F:pyridoxal phosphate binding"/>
    <property type="evidence" value="ECO:0007669"/>
    <property type="project" value="InterPro"/>
</dbReference>
<evidence type="ECO:0000313" key="12">
    <source>
        <dbReference type="EMBL" id="RAL64572.1"/>
    </source>
</evidence>
<evidence type="ECO:0000256" key="9">
    <source>
        <dbReference type="ARBA" id="ARBA00023098"/>
    </source>
</evidence>
<dbReference type="InterPro" id="IPR050087">
    <property type="entry name" value="AON_synthase_class-II"/>
</dbReference>
<dbReference type="FunFam" id="3.40.640.10:FF:000059">
    <property type="entry name" value="Serine palmitoyl CoA transferase subunit LcbA"/>
    <property type="match status" value="1"/>
</dbReference>
<dbReference type="GO" id="GO:0005783">
    <property type="term" value="C:endoplasmic reticulum"/>
    <property type="evidence" value="ECO:0007669"/>
    <property type="project" value="TreeGrafter"/>
</dbReference>
<evidence type="ECO:0000256" key="1">
    <source>
        <dbReference type="ARBA" id="ARBA00001933"/>
    </source>
</evidence>
<keyword evidence="6" id="KW-0808">Transferase</keyword>
<dbReference type="PANTHER" id="PTHR13693:SF2">
    <property type="entry name" value="SERINE PALMITOYLTRANSFERASE 1"/>
    <property type="match status" value="1"/>
</dbReference>
<organism evidence="12 13">
    <name type="scientific">Monilinia fructigena</name>
    <dbReference type="NCBI Taxonomy" id="38457"/>
    <lineage>
        <taxon>Eukaryota</taxon>
        <taxon>Fungi</taxon>
        <taxon>Dikarya</taxon>
        <taxon>Ascomycota</taxon>
        <taxon>Pezizomycotina</taxon>
        <taxon>Leotiomycetes</taxon>
        <taxon>Helotiales</taxon>
        <taxon>Sclerotiniaceae</taxon>
        <taxon>Monilinia</taxon>
    </lineage>
</organism>
<dbReference type="InterPro" id="IPR004839">
    <property type="entry name" value="Aminotransferase_I/II_large"/>
</dbReference>
<keyword evidence="10" id="KW-0012">Acyltransferase</keyword>
<dbReference type="SUPFAM" id="SSF53383">
    <property type="entry name" value="PLP-dependent transferases"/>
    <property type="match status" value="1"/>
</dbReference>
<accession>A0A395IWE6</accession>
<name>A0A395IWE6_9HELO</name>
<dbReference type="GO" id="GO:0016020">
    <property type="term" value="C:membrane"/>
    <property type="evidence" value="ECO:0007669"/>
    <property type="project" value="GOC"/>
</dbReference>
<evidence type="ECO:0000256" key="4">
    <source>
        <dbReference type="ARBA" id="ARBA00008392"/>
    </source>
</evidence>
<evidence type="ECO:0000256" key="5">
    <source>
        <dbReference type="ARBA" id="ARBA00013220"/>
    </source>
</evidence>
<dbReference type="AlphaFoldDB" id="A0A395IWE6"/>
<dbReference type="Pfam" id="PF00155">
    <property type="entry name" value="Aminotran_1_2"/>
    <property type="match status" value="1"/>
</dbReference>
<comment type="similarity">
    <text evidence="4">Belongs to the class-II pyridoxal-phosphate-dependent aminotransferase family.</text>
</comment>
<keyword evidence="9" id="KW-0443">Lipid metabolism</keyword>
<evidence type="ECO:0000256" key="10">
    <source>
        <dbReference type="ARBA" id="ARBA00023315"/>
    </source>
</evidence>
<keyword evidence="7" id="KW-0663">Pyridoxal phosphate</keyword>
<comment type="pathway">
    <text evidence="2">Lipid metabolism; sphingolipid metabolism.</text>
</comment>
<evidence type="ECO:0000313" key="13">
    <source>
        <dbReference type="Proteomes" id="UP000249056"/>
    </source>
</evidence>
<dbReference type="Proteomes" id="UP000249056">
    <property type="component" value="Unassembled WGS sequence"/>
</dbReference>
<comment type="pathway">
    <text evidence="3">Sphingolipid metabolism.</text>
</comment>
<sequence length="459" mass="51215">MDLQDIQSYMVSYMNEITSTFQKVPGSAMLIRYIQSSYQDDPVRSVIELVLVIFFIRYLLAPSYVTHNNNFVQLTEEEIDDLVDEWQPEPLVSKMTPFEEADSEKTPIIVGPSGPKSKLSNGRTVTNLASYNFYNFVGNEHVKESAIQTLRTYGVGPCGPPQFYGTQDVHMKTEADIASCLGTEGCIVYAHAFSTISSVIPAFCKRGDIIVADRASNYSIRKGLQISRSTVKYFEHNNMEDLERVLQKVVKEQAKRPLTRRFIVTEGLSETVGDCVDLPKLIELKRRYKFRLMLDETWSFGVLGRTGRGLTEAQNVDASQIDMLIGSLAGPLCAGGGFCAGSNDVVEHQRITAASYTFSAALPAMLATTASETLNMLQSNPEQDIVNSRRLSTEEQERIMQECVDESLANGVLITRLKSMPVYSGSNGKDEEWKLQPALKVCITTGLTKKEIEKSWCCY</sequence>
<dbReference type="Gene3D" id="3.90.1150.10">
    <property type="entry name" value="Aspartate Aminotransferase, domain 1"/>
    <property type="match status" value="1"/>
</dbReference>
<keyword evidence="13" id="KW-1185">Reference proteome</keyword>
<feature type="domain" description="Aminotransferase class I/classII large" evidence="11">
    <location>
        <begin position="124"/>
        <end position="378"/>
    </location>
</feature>
<dbReference type="InterPro" id="IPR015424">
    <property type="entry name" value="PyrdxlP-dep_Trfase"/>
</dbReference>